<keyword evidence="2" id="KW-1185">Reference proteome</keyword>
<name>U3AY20_9VIBR</name>
<reference evidence="1 2" key="1">
    <citation type="submission" date="2013-09" db="EMBL/GenBank/DDBJ databases">
        <title>Whole genome shotgun sequence of Vibrio azureus NBRC 104587.</title>
        <authorList>
            <person name="Isaki S."/>
            <person name="Hosoyama A."/>
            <person name="Numata M."/>
            <person name="Hashimoto M."/>
            <person name="Hosoyama Y."/>
            <person name="Tsuchikane K."/>
            <person name="Noguchi M."/>
            <person name="Hirakata S."/>
            <person name="Ichikawa N."/>
            <person name="Ohji S."/>
            <person name="Yamazoe A."/>
            <person name="Fujita N."/>
        </authorList>
    </citation>
    <scope>NUCLEOTIDE SEQUENCE [LARGE SCALE GENOMIC DNA]</scope>
    <source>
        <strain evidence="1 2">NBRC 104587</strain>
    </source>
</reference>
<dbReference type="STRING" id="1219077.VAZ01S_128_00050"/>
<comment type="caution">
    <text evidence="1">The sequence shown here is derived from an EMBL/GenBank/DDBJ whole genome shotgun (WGS) entry which is preliminary data.</text>
</comment>
<dbReference type="AlphaFoldDB" id="U3AY20"/>
<dbReference type="EMBL" id="BATL01000128">
    <property type="protein sequence ID" value="GAD78122.1"/>
    <property type="molecule type" value="Genomic_DNA"/>
</dbReference>
<dbReference type="RefSeq" id="WP_021711854.1">
    <property type="nucleotide sequence ID" value="NZ_BAOB01000714.1"/>
</dbReference>
<dbReference type="InterPro" id="IPR008966">
    <property type="entry name" value="Adhesion_dom_sf"/>
</dbReference>
<dbReference type="eggNOG" id="ENOG5031PG0">
    <property type="taxonomic scope" value="Bacteria"/>
</dbReference>
<evidence type="ECO:0000313" key="1">
    <source>
        <dbReference type="EMBL" id="GAD78122.1"/>
    </source>
</evidence>
<gene>
    <name evidence="1" type="ORF">VAZ01S_128_00050</name>
</gene>
<dbReference type="SUPFAM" id="SSF49401">
    <property type="entry name" value="Bacterial adhesins"/>
    <property type="match status" value="1"/>
</dbReference>
<organism evidence="1 2">
    <name type="scientific">Vibrio azureus NBRC 104587</name>
    <dbReference type="NCBI Taxonomy" id="1219077"/>
    <lineage>
        <taxon>Bacteria</taxon>
        <taxon>Pseudomonadati</taxon>
        <taxon>Pseudomonadota</taxon>
        <taxon>Gammaproteobacteria</taxon>
        <taxon>Vibrionales</taxon>
        <taxon>Vibrionaceae</taxon>
        <taxon>Vibrio</taxon>
    </lineage>
</organism>
<sequence>MKAYNLVGVCLFIYISYPIQALSKTIGLSPGDEYIASVRVSLQGSATTSPNAGICFGFSRWMSSGVFCTLPVKYSQNGVTATINSASANVRYRGQQSFMSVSDEQVSECVTEPQGQEYKAQCKFSENSATDNGVFLFHKHFTGTDRVTYQQSAQIRTIRIRASSSATPGRHTIYTSIAAIDGSKWKFKEREDITVEVRNNTCTLSSNDLDIGSITPNEDKVERLNISLSCTDSQMGGSSWRFNEITDSTTNKLNDVSLQILDSNNNILMKNEDYIDPSELNKLKIRVNAGPSAEMGEFSTKFKFTLTYS</sequence>
<accession>U3AY20</accession>
<protein>
    <recommendedName>
        <fullName evidence="3">Fimbrial-type adhesion domain-containing protein</fullName>
    </recommendedName>
</protein>
<dbReference type="Proteomes" id="UP000016567">
    <property type="component" value="Unassembled WGS sequence"/>
</dbReference>
<proteinExistence type="predicted"/>
<evidence type="ECO:0000313" key="2">
    <source>
        <dbReference type="Proteomes" id="UP000016567"/>
    </source>
</evidence>
<evidence type="ECO:0008006" key="3">
    <source>
        <dbReference type="Google" id="ProtNLM"/>
    </source>
</evidence>